<dbReference type="EMBL" id="NWBU01000007">
    <property type="protein sequence ID" value="PTQ11642.1"/>
    <property type="molecule type" value="Genomic_DNA"/>
</dbReference>
<evidence type="ECO:0000313" key="2">
    <source>
        <dbReference type="EMBL" id="PTQ11642.1"/>
    </source>
</evidence>
<dbReference type="PIRSF" id="PIRSF032131">
    <property type="entry name" value="UCP032131"/>
    <property type="match status" value="1"/>
</dbReference>
<evidence type="ECO:0008006" key="4">
    <source>
        <dbReference type="Google" id="ProtNLM"/>
    </source>
</evidence>
<feature type="region of interest" description="Disordered" evidence="1">
    <location>
        <begin position="53"/>
        <end position="73"/>
    </location>
</feature>
<dbReference type="InterPro" id="IPR009562">
    <property type="entry name" value="DUF1178"/>
</dbReference>
<dbReference type="AlphaFoldDB" id="A0A2T5FYP9"/>
<proteinExistence type="predicted"/>
<protein>
    <recommendedName>
        <fullName evidence="4">DUF1178 domain-containing protein</fullName>
    </recommendedName>
</protein>
<dbReference type="Proteomes" id="UP000244162">
    <property type="component" value="Unassembled WGS sequence"/>
</dbReference>
<evidence type="ECO:0000313" key="3">
    <source>
        <dbReference type="Proteomes" id="UP000244162"/>
    </source>
</evidence>
<gene>
    <name evidence="2" type="ORF">CLG96_09520</name>
</gene>
<name>A0A2T5FYP9_9SPHN</name>
<evidence type="ECO:0000256" key="1">
    <source>
        <dbReference type="SAM" id="MobiDB-lite"/>
    </source>
</evidence>
<reference evidence="2 3" key="1">
    <citation type="submission" date="2017-09" db="EMBL/GenBank/DDBJ databases">
        <title>Sphingomonas panjinensis sp.nov., isolated from oil-contaminated soil.</title>
        <authorList>
            <person name="Wang L."/>
            <person name="Chen L."/>
        </authorList>
    </citation>
    <scope>NUCLEOTIDE SEQUENCE [LARGE SCALE GENOMIC DNA]</scope>
    <source>
        <strain evidence="2 3">FW-11</strain>
    </source>
</reference>
<accession>A0A2T5FYP9</accession>
<dbReference type="Pfam" id="PF06676">
    <property type="entry name" value="DUF1178"/>
    <property type="match status" value="1"/>
</dbReference>
<keyword evidence="3" id="KW-1185">Reference proteome</keyword>
<organism evidence="2 3">
    <name type="scientific">Sphingomonas oleivorans</name>
    <dbReference type="NCBI Taxonomy" id="1735121"/>
    <lineage>
        <taxon>Bacteria</taxon>
        <taxon>Pseudomonadati</taxon>
        <taxon>Pseudomonadota</taxon>
        <taxon>Alphaproteobacteria</taxon>
        <taxon>Sphingomonadales</taxon>
        <taxon>Sphingomonadaceae</taxon>
        <taxon>Sphingomonas</taxon>
    </lineage>
</organism>
<dbReference type="RefSeq" id="WP_107967634.1">
    <property type="nucleotide sequence ID" value="NZ_NWBU01000007.1"/>
</dbReference>
<comment type="caution">
    <text evidence="2">The sequence shown here is derived from an EMBL/GenBank/DDBJ whole genome shotgun (WGS) entry which is preliminary data.</text>
</comment>
<sequence>MIVFDLLCGKAGHIFEAWFGSSEDYEAQRARGLVSCPICGAGEVSKAVMAPNVAPKGNSGPVSGGPVAMSNEAPSPEMVKAMLSALAKVQEKMLEGSEHVGRRFAEEVRAIHLGESEQRSIHGEATADEARALIDEGISVAPLPLPVRPTRLDN</sequence>
<dbReference type="OrthoDB" id="9799894at2"/>